<feature type="compositionally biased region" description="Basic and acidic residues" evidence="1">
    <location>
        <begin position="175"/>
        <end position="198"/>
    </location>
</feature>
<dbReference type="AlphaFoldDB" id="A0A9Q8PGL1"/>
<protein>
    <submittedName>
        <fullName evidence="3">Uncharacterized protein</fullName>
    </submittedName>
</protein>
<organism evidence="3 4">
    <name type="scientific">Passalora fulva</name>
    <name type="common">Tomato leaf mold</name>
    <name type="synonym">Cladosporium fulvum</name>
    <dbReference type="NCBI Taxonomy" id="5499"/>
    <lineage>
        <taxon>Eukaryota</taxon>
        <taxon>Fungi</taxon>
        <taxon>Dikarya</taxon>
        <taxon>Ascomycota</taxon>
        <taxon>Pezizomycotina</taxon>
        <taxon>Dothideomycetes</taxon>
        <taxon>Dothideomycetidae</taxon>
        <taxon>Mycosphaerellales</taxon>
        <taxon>Mycosphaerellaceae</taxon>
        <taxon>Fulvia</taxon>
    </lineage>
</organism>
<proteinExistence type="predicted"/>
<gene>
    <name evidence="3" type="ORF">CLAFUR5_09776</name>
</gene>
<evidence type="ECO:0000313" key="3">
    <source>
        <dbReference type="EMBL" id="UJO22098.1"/>
    </source>
</evidence>
<keyword evidence="2" id="KW-1133">Transmembrane helix</keyword>
<feature type="compositionally biased region" description="Acidic residues" evidence="1">
    <location>
        <begin position="160"/>
        <end position="174"/>
    </location>
</feature>
<sequence length="374" mass="40162">MSPAHTKKAGDGAQNVKTSSKDATPNGPPSETKSRDDSAKDVKKPQNPKNINYYHGLKVEEPEHEPESESEPEPEPVGKPNPTTAAVVDPNILTKAKKRRIRRARVAERDAGSGDGEAGGANPVASDTSDEEQKTEQAEIKLQTHRLKSENTASPGSYESSDDDVSDLEPDLEDDKEKTATETKEPEVHSPPENKDDDKILNHAIKKNKIIKANAKASASQITDDFVLFGGYACLILAVIAQYGLESLSLAQMLLLVGTVGVCVPLEWFGELVQVRKVEVERQGVKGGSHEDAGVAGDGEKVEIPGEMDSEKLEKVLDKVRTLVKTHGIGYGWLGVIMAGLVMRIMDMKSSPALAGLAFSVGCMAYLSGRDLAA</sequence>
<dbReference type="EMBL" id="CP090171">
    <property type="protein sequence ID" value="UJO22098.1"/>
    <property type="molecule type" value="Genomic_DNA"/>
</dbReference>
<feature type="transmembrane region" description="Helical" evidence="2">
    <location>
        <begin position="226"/>
        <end position="245"/>
    </location>
</feature>
<feature type="transmembrane region" description="Helical" evidence="2">
    <location>
        <begin position="352"/>
        <end position="369"/>
    </location>
</feature>
<keyword evidence="4" id="KW-1185">Reference proteome</keyword>
<dbReference type="Proteomes" id="UP000756132">
    <property type="component" value="Chromosome 9"/>
</dbReference>
<evidence type="ECO:0000256" key="2">
    <source>
        <dbReference type="SAM" id="Phobius"/>
    </source>
</evidence>
<keyword evidence="2" id="KW-0812">Transmembrane</keyword>
<feature type="compositionally biased region" description="Basic and acidic residues" evidence="1">
    <location>
        <begin position="57"/>
        <end position="67"/>
    </location>
</feature>
<dbReference type="KEGG" id="ffu:CLAFUR5_09776"/>
<evidence type="ECO:0000313" key="4">
    <source>
        <dbReference type="Proteomes" id="UP000756132"/>
    </source>
</evidence>
<reference evidence="3" key="1">
    <citation type="submission" date="2021-12" db="EMBL/GenBank/DDBJ databases">
        <authorList>
            <person name="Zaccaron A."/>
            <person name="Stergiopoulos I."/>
        </authorList>
    </citation>
    <scope>NUCLEOTIDE SEQUENCE</scope>
    <source>
        <strain evidence="3">Race5_Kim</strain>
    </source>
</reference>
<feature type="transmembrane region" description="Helical" evidence="2">
    <location>
        <begin position="251"/>
        <end position="269"/>
    </location>
</feature>
<feature type="compositionally biased region" description="Polar residues" evidence="1">
    <location>
        <begin position="150"/>
        <end position="159"/>
    </location>
</feature>
<dbReference type="RefSeq" id="XP_047766464.1">
    <property type="nucleotide sequence ID" value="XM_047908924.1"/>
</dbReference>
<dbReference type="GeneID" id="71989654"/>
<feature type="compositionally biased region" description="Basic residues" evidence="1">
    <location>
        <begin position="95"/>
        <end position="104"/>
    </location>
</feature>
<keyword evidence="2" id="KW-0472">Membrane</keyword>
<reference evidence="3" key="2">
    <citation type="journal article" date="2022" name="Microb. Genom.">
        <title>A chromosome-scale genome assembly of the tomato pathogen Cladosporium fulvum reveals a compartmentalized genome architecture and the presence of a dispensable chromosome.</title>
        <authorList>
            <person name="Zaccaron A.Z."/>
            <person name="Chen L.H."/>
            <person name="Samaras A."/>
            <person name="Stergiopoulos I."/>
        </authorList>
    </citation>
    <scope>NUCLEOTIDE SEQUENCE</scope>
    <source>
        <strain evidence="3">Race5_Kim</strain>
    </source>
</reference>
<accession>A0A9Q8PGL1</accession>
<feature type="transmembrane region" description="Helical" evidence="2">
    <location>
        <begin position="328"/>
        <end position="346"/>
    </location>
</feature>
<feature type="region of interest" description="Disordered" evidence="1">
    <location>
        <begin position="1"/>
        <end position="198"/>
    </location>
</feature>
<feature type="compositionally biased region" description="Basic and acidic residues" evidence="1">
    <location>
        <begin position="32"/>
        <end position="44"/>
    </location>
</feature>
<evidence type="ECO:0000256" key="1">
    <source>
        <dbReference type="SAM" id="MobiDB-lite"/>
    </source>
</evidence>
<name>A0A9Q8PGL1_PASFU</name>